<evidence type="ECO:0000313" key="2">
    <source>
        <dbReference type="EMBL" id="KAK1344493.1"/>
    </source>
</evidence>
<keyword evidence="3" id="KW-1185">Reference proteome</keyword>
<accession>A0AA40I7H8</accession>
<feature type="region of interest" description="Disordered" evidence="1">
    <location>
        <begin position="131"/>
        <end position="165"/>
    </location>
</feature>
<evidence type="ECO:0000256" key="1">
    <source>
        <dbReference type="SAM" id="MobiDB-lite"/>
    </source>
</evidence>
<evidence type="ECO:0000313" key="3">
    <source>
        <dbReference type="Proteomes" id="UP001177744"/>
    </source>
</evidence>
<protein>
    <submittedName>
        <fullName evidence="2">Uncharacterized protein</fullName>
    </submittedName>
</protein>
<dbReference type="GO" id="GO:0051087">
    <property type="term" value="F:protein-folding chaperone binding"/>
    <property type="evidence" value="ECO:0007669"/>
    <property type="project" value="TreeGrafter"/>
</dbReference>
<dbReference type="GO" id="GO:0005737">
    <property type="term" value="C:cytoplasm"/>
    <property type="evidence" value="ECO:0007669"/>
    <property type="project" value="TreeGrafter"/>
</dbReference>
<sequence length="165" mass="18217">MLSQKPSSTAVHSGTRTQHCIKEEQSWEQKLEELPNKKSMPWNVGTLSQDGLSGSMVSTKPGQVQESEETIVMRVVLELAKACRWSPAHFRQCFTKIQTAAAGTWRAAAMSWRPSGSVCGPRHARIEKAMEGYEEEGRKKQQGPGGLDPWKSTSLSQRNSGSALM</sequence>
<reference evidence="2" key="1">
    <citation type="submission" date="2023-06" db="EMBL/GenBank/DDBJ databases">
        <title>Reference genome for the Northern bat (Eptesicus nilssonii), a most northern bat species.</title>
        <authorList>
            <person name="Laine V.N."/>
            <person name="Pulliainen A.T."/>
            <person name="Lilley T.M."/>
        </authorList>
    </citation>
    <scope>NUCLEOTIDE SEQUENCE</scope>
    <source>
        <strain evidence="2">BLF_Eptnil</strain>
        <tissue evidence="2">Kidney</tissue>
    </source>
</reference>
<dbReference type="EMBL" id="JAULJE010000003">
    <property type="protein sequence ID" value="KAK1344493.1"/>
    <property type="molecule type" value="Genomic_DNA"/>
</dbReference>
<dbReference type="Proteomes" id="UP001177744">
    <property type="component" value="Unassembled WGS sequence"/>
</dbReference>
<name>A0AA40I7H8_CNENI</name>
<dbReference type="PANTHER" id="PTHR12800">
    <property type="entry name" value="CDC37-RELATED"/>
    <property type="match status" value="1"/>
</dbReference>
<proteinExistence type="predicted"/>
<comment type="caution">
    <text evidence="2">The sequence shown here is derived from an EMBL/GenBank/DDBJ whole genome shotgun (WGS) entry which is preliminary data.</text>
</comment>
<dbReference type="GO" id="GO:0006457">
    <property type="term" value="P:protein folding"/>
    <property type="evidence" value="ECO:0007669"/>
    <property type="project" value="TreeGrafter"/>
</dbReference>
<dbReference type="GO" id="GO:0050821">
    <property type="term" value="P:protein stabilization"/>
    <property type="evidence" value="ECO:0007669"/>
    <property type="project" value="TreeGrafter"/>
</dbReference>
<dbReference type="AlphaFoldDB" id="A0AA40I7H8"/>
<organism evidence="2 3">
    <name type="scientific">Cnephaeus nilssonii</name>
    <name type="common">Northern bat</name>
    <name type="synonym">Eptesicus nilssonii</name>
    <dbReference type="NCBI Taxonomy" id="3371016"/>
    <lineage>
        <taxon>Eukaryota</taxon>
        <taxon>Metazoa</taxon>
        <taxon>Chordata</taxon>
        <taxon>Craniata</taxon>
        <taxon>Vertebrata</taxon>
        <taxon>Euteleostomi</taxon>
        <taxon>Mammalia</taxon>
        <taxon>Eutheria</taxon>
        <taxon>Laurasiatheria</taxon>
        <taxon>Chiroptera</taxon>
        <taxon>Yangochiroptera</taxon>
        <taxon>Vespertilionidae</taxon>
        <taxon>Cnephaeus</taxon>
    </lineage>
</organism>
<dbReference type="InterPro" id="IPR004918">
    <property type="entry name" value="Cdc37"/>
</dbReference>
<gene>
    <name evidence="2" type="ORF">QTO34_013190</name>
</gene>
<dbReference type="PANTHER" id="PTHR12800:SF3">
    <property type="entry name" value="HSP90 CO-CHAPERONE CDC37"/>
    <property type="match status" value="1"/>
</dbReference>
<dbReference type="GO" id="GO:0031072">
    <property type="term" value="F:heat shock protein binding"/>
    <property type="evidence" value="ECO:0007669"/>
    <property type="project" value="TreeGrafter"/>
</dbReference>
<dbReference type="GO" id="GO:0051082">
    <property type="term" value="F:unfolded protein binding"/>
    <property type="evidence" value="ECO:0007669"/>
    <property type="project" value="TreeGrafter"/>
</dbReference>
<feature type="compositionally biased region" description="Polar residues" evidence="1">
    <location>
        <begin position="151"/>
        <end position="165"/>
    </location>
</feature>